<keyword evidence="11" id="KW-1185">Reference proteome</keyword>
<dbReference type="InterPro" id="IPR001282">
    <property type="entry name" value="G6P_DH"/>
</dbReference>
<accession>A0A4R2SCE5</accession>
<keyword evidence="6 7" id="KW-0119">Carbohydrate metabolism</keyword>
<feature type="binding site" evidence="7">
    <location>
        <position position="156"/>
    </location>
    <ligand>
        <name>NADP(+)</name>
        <dbReference type="ChEBI" id="CHEBI:58349"/>
    </ligand>
</feature>
<evidence type="ECO:0000313" key="10">
    <source>
        <dbReference type="EMBL" id="TCP70576.1"/>
    </source>
</evidence>
<feature type="binding site" evidence="7">
    <location>
        <position position="224"/>
    </location>
    <ligand>
        <name>substrate</name>
    </ligand>
</feature>
<dbReference type="HAMAP" id="MF_00966">
    <property type="entry name" value="G6PD"/>
    <property type="match status" value="1"/>
</dbReference>
<dbReference type="SUPFAM" id="SSF51735">
    <property type="entry name" value="NAD(P)-binding Rossmann-fold domains"/>
    <property type="match status" value="1"/>
</dbReference>
<dbReference type="GO" id="GO:0050661">
    <property type="term" value="F:NADP binding"/>
    <property type="evidence" value="ECO:0007669"/>
    <property type="project" value="UniProtKB-UniRule"/>
</dbReference>
<feature type="binding site" evidence="7">
    <location>
        <position position="353"/>
    </location>
    <ligand>
        <name>substrate</name>
    </ligand>
</feature>
<feature type="binding site" evidence="7">
    <location>
        <position position="190"/>
    </location>
    <ligand>
        <name>substrate</name>
    </ligand>
</feature>
<comment type="catalytic activity">
    <reaction evidence="7">
        <text>D-glucose 6-phosphate + NADP(+) = 6-phospho-D-glucono-1,5-lactone + NADPH + H(+)</text>
        <dbReference type="Rhea" id="RHEA:15841"/>
        <dbReference type="ChEBI" id="CHEBI:15378"/>
        <dbReference type="ChEBI" id="CHEBI:57783"/>
        <dbReference type="ChEBI" id="CHEBI:57955"/>
        <dbReference type="ChEBI" id="CHEBI:58349"/>
        <dbReference type="ChEBI" id="CHEBI:61548"/>
        <dbReference type="EC" id="1.1.1.49"/>
    </reaction>
</comment>
<feature type="binding site" evidence="7">
    <location>
        <position position="348"/>
    </location>
    <ligand>
        <name>substrate</name>
    </ligand>
</feature>
<feature type="active site" description="Proton acceptor" evidence="7">
    <location>
        <position position="248"/>
    </location>
</feature>
<dbReference type="InterPro" id="IPR019796">
    <property type="entry name" value="G6P_DH_AS"/>
</dbReference>
<dbReference type="Gene3D" id="3.40.50.720">
    <property type="entry name" value="NAD(P)-binding Rossmann-like Domain"/>
    <property type="match status" value="1"/>
</dbReference>
<comment type="caution">
    <text evidence="10">The sequence shown here is derived from an EMBL/GenBank/DDBJ whole genome shotgun (WGS) entry which is preliminary data.</text>
</comment>
<proteinExistence type="inferred from homology"/>
<dbReference type="EMBL" id="SLXV01000001">
    <property type="protein sequence ID" value="TCP70576.1"/>
    <property type="molecule type" value="Genomic_DNA"/>
</dbReference>
<sequence>MGIERKTEPFTLVIFGATGDLAKRKLFPALYSLTQNGLLHEQFTVVGTGRSEISTEQFRQDLRHSIETFSQKEMDSESEWEKFAQRFFYTTSDVRNPEGYQSIKQIVEEEESKWNLPGNRLFYMAIAPDFFGTVAINLKESGLTTTPGWKRLIIEKPIGHDYESAKELNEQVKQSFAENETYRIDHYLGKEMVQNIEVIRFANTLFEPLWNHQHIENIQITAAEIVGVEERASYYEEAGALRDMVQNHILQMLMIVAMEPPSRLKTEAIHDEKVKVLRSLRHIQPEEAAKYVVRGQYGAGMIGEKAVPKYLDEKGVDPHSQTETYVGAKLYVDNLRWAGVPFYVRTGKRMSEKSTEIIVQFKNMPPNLYFNRENTLEPNLLIIKINPQEGISFVLNAKKSGGIQGLARIEMEYCNNCIDASPEAYESLIHDAIMGDSTYFAHWDEVSLAWKFIDPLEQAFREGQVSLETYESGSWGPKLADELLEAEGHHWWSVGANRDTETIPAYETKTKKRLK</sequence>
<evidence type="ECO:0000256" key="7">
    <source>
        <dbReference type="HAMAP-Rule" id="MF_00966"/>
    </source>
</evidence>
<keyword evidence="3 7" id="KW-0313">Glucose metabolism</keyword>
<organism evidence="10 11">
    <name type="scientific">Baia soyae</name>
    <dbReference type="NCBI Taxonomy" id="1544746"/>
    <lineage>
        <taxon>Bacteria</taxon>
        <taxon>Bacillati</taxon>
        <taxon>Bacillota</taxon>
        <taxon>Bacilli</taxon>
        <taxon>Bacillales</taxon>
        <taxon>Thermoactinomycetaceae</taxon>
        <taxon>Baia</taxon>
    </lineage>
</organism>
<evidence type="ECO:0000256" key="3">
    <source>
        <dbReference type="ARBA" id="ARBA00022526"/>
    </source>
</evidence>
<dbReference type="EC" id="1.1.1.49" evidence="7"/>
<gene>
    <name evidence="7" type="primary">zwf</name>
    <name evidence="10" type="ORF">EDD57_10116</name>
</gene>
<dbReference type="GO" id="GO:0004345">
    <property type="term" value="F:glucose-6-phosphate dehydrogenase activity"/>
    <property type="evidence" value="ECO:0007669"/>
    <property type="project" value="UniProtKB-UniRule"/>
</dbReference>
<dbReference type="InterPro" id="IPR022675">
    <property type="entry name" value="G6P_DH_C"/>
</dbReference>
<dbReference type="NCBIfam" id="TIGR00871">
    <property type="entry name" value="zwf"/>
    <property type="match status" value="1"/>
</dbReference>
<dbReference type="PROSITE" id="PS00069">
    <property type="entry name" value="G6P_DEHYDROGENASE"/>
    <property type="match status" value="1"/>
</dbReference>
<reference evidence="10 11" key="1">
    <citation type="submission" date="2019-03" db="EMBL/GenBank/DDBJ databases">
        <title>Genomic Encyclopedia of Type Strains, Phase IV (KMG-IV): sequencing the most valuable type-strain genomes for metagenomic binning, comparative biology and taxonomic classification.</title>
        <authorList>
            <person name="Goeker M."/>
        </authorList>
    </citation>
    <scope>NUCLEOTIDE SEQUENCE [LARGE SCALE GENOMIC DNA]</scope>
    <source>
        <strain evidence="10 11">DSM 46831</strain>
    </source>
</reference>
<comment type="similarity">
    <text evidence="2 7">Belongs to the glucose-6-phosphate dehydrogenase family.</text>
</comment>
<feature type="binding site" evidence="7">
    <location>
        <begin position="16"/>
        <end position="23"/>
    </location>
    <ligand>
        <name>NADP(+)</name>
        <dbReference type="ChEBI" id="CHEBI:58349"/>
    </ligand>
</feature>
<dbReference type="PANTHER" id="PTHR23429:SF0">
    <property type="entry name" value="GLUCOSE-6-PHOSPHATE 1-DEHYDROGENASE"/>
    <property type="match status" value="1"/>
</dbReference>
<dbReference type="Proteomes" id="UP000294746">
    <property type="component" value="Unassembled WGS sequence"/>
</dbReference>
<dbReference type="AlphaFoldDB" id="A0A4R2SCE5"/>
<evidence type="ECO:0000259" key="8">
    <source>
        <dbReference type="Pfam" id="PF00479"/>
    </source>
</evidence>
<feature type="binding site" evidence="7">
    <location>
        <position position="50"/>
    </location>
    <ligand>
        <name>NADP(+)</name>
        <dbReference type="ChEBI" id="CHEBI:58349"/>
    </ligand>
</feature>
<dbReference type="GO" id="GO:0006006">
    <property type="term" value="P:glucose metabolic process"/>
    <property type="evidence" value="ECO:0007669"/>
    <property type="project" value="UniProtKB-KW"/>
</dbReference>
<dbReference type="RefSeq" id="WP_131847113.1">
    <property type="nucleotide sequence ID" value="NZ_SLXV01000001.1"/>
</dbReference>
<evidence type="ECO:0000259" key="9">
    <source>
        <dbReference type="Pfam" id="PF02781"/>
    </source>
</evidence>
<protein>
    <recommendedName>
        <fullName evidence="7">Glucose-6-phosphate 1-dehydrogenase</fullName>
        <shortName evidence="7">G6PD</shortName>
        <ecNumber evidence="7">1.1.1.49</ecNumber>
    </recommendedName>
</protein>
<dbReference type="PANTHER" id="PTHR23429">
    <property type="entry name" value="GLUCOSE-6-PHOSPHATE 1-DEHYDROGENASE G6PD"/>
    <property type="match status" value="1"/>
</dbReference>
<feature type="domain" description="Glucose-6-phosphate dehydrogenase NAD-binding" evidence="8">
    <location>
        <begin position="13"/>
        <end position="195"/>
    </location>
</feature>
<evidence type="ECO:0000256" key="5">
    <source>
        <dbReference type="ARBA" id="ARBA00023002"/>
    </source>
</evidence>
<keyword evidence="4 7" id="KW-0521">NADP</keyword>
<dbReference type="Pfam" id="PF02781">
    <property type="entry name" value="G6PD_C"/>
    <property type="match status" value="1"/>
</dbReference>
<name>A0A4R2SCE5_9BACL</name>
<dbReference type="PIRSF" id="PIRSF000110">
    <property type="entry name" value="G6PD"/>
    <property type="match status" value="1"/>
</dbReference>
<dbReference type="InterPro" id="IPR022674">
    <property type="entry name" value="G6P_DH_NAD-bd"/>
</dbReference>
<dbReference type="OrthoDB" id="9802739at2"/>
<evidence type="ECO:0000313" key="11">
    <source>
        <dbReference type="Proteomes" id="UP000294746"/>
    </source>
</evidence>
<dbReference type="PRINTS" id="PR00079">
    <property type="entry name" value="G6PDHDRGNASE"/>
</dbReference>
<dbReference type="InterPro" id="IPR036291">
    <property type="entry name" value="NAD(P)-bd_dom_sf"/>
</dbReference>
<feature type="binding site" evidence="7">
    <location>
        <position position="243"/>
    </location>
    <ligand>
        <name>substrate</name>
    </ligand>
</feature>
<dbReference type="GO" id="GO:0005829">
    <property type="term" value="C:cytosol"/>
    <property type="evidence" value="ECO:0007669"/>
    <property type="project" value="TreeGrafter"/>
</dbReference>
<evidence type="ECO:0000256" key="1">
    <source>
        <dbReference type="ARBA" id="ARBA00004937"/>
    </source>
</evidence>
<dbReference type="Pfam" id="PF00479">
    <property type="entry name" value="G6PD_N"/>
    <property type="match status" value="1"/>
</dbReference>
<dbReference type="UniPathway" id="UPA00115">
    <property type="reaction ID" value="UER00408"/>
</dbReference>
<evidence type="ECO:0000256" key="2">
    <source>
        <dbReference type="ARBA" id="ARBA00009975"/>
    </source>
</evidence>
<dbReference type="NCBIfam" id="NF009492">
    <property type="entry name" value="PRK12853.1-3"/>
    <property type="match status" value="1"/>
</dbReference>
<dbReference type="GO" id="GO:0009051">
    <property type="term" value="P:pentose-phosphate shunt, oxidative branch"/>
    <property type="evidence" value="ECO:0007669"/>
    <property type="project" value="TreeGrafter"/>
</dbReference>
<keyword evidence="5 7" id="KW-0560">Oxidoreductase</keyword>
<comment type="pathway">
    <text evidence="1 7">Carbohydrate degradation; pentose phosphate pathway; D-ribulose 5-phosphate from D-glucose 6-phosphate (oxidative stage): step 1/3.</text>
</comment>
<evidence type="ECO:0000256" key="4">
    <source>
        <dbReference type="ARBA" id="ARBA00022857"/>
    </source>
</evidence>
<dbReference type="SUPFAM" id="SSF55347">
    <property type="entry name" value="Glyceraldehyde-3-phosphate dehydrogenase-like, C-terminal domain"/>
    <property type="match status" value="1"/>
</dbReference>
<feature type="binding site" evidence="7">
    <location>
        <begin position="93"/>
        <end position="94"/>
    </location>
    <ligand>
        <name>NADP(+)</name>
        <dbReference type="ChEBI" id="CHEBI:58349"/>
    </ligand>
</feature>
<dbReference type="Gene3D" id="3.30.360.10">
    <property type="entry name" value="Dihydrodipicolinate Reductase, domain 2"/>
    <property type="match status" value="1"/>
</dbReference>
<comment type="function">
    <text evidence="7">Catalyzes the oxidation of glucose 6-phosphate to 6-phosphogluconolactone.</text>
</comment>
<feature type="binding site" evidence="7">
    <location>
        <position position="186"/>
    </location>
    <ligand>
        <name>substrate</name>
    </ligand>
</feature>
<feature type="domain" description="Glucose-6-phosphate dehydrogenase C-terminal" evidence="9">
    <location>
        <begin position="198"/>
        <end position="492"/>
    </location>
</feature>
<evidence type="ECO:0000256" key="6">
    <source>
        <dbReference type="ARBA" id="ARBA00023277"/>
    </source>
</evidence>